<reference evidence="3 4" key="1">
    <citation type="journal article" date="2022" name="Nat. Plants">
        <title>Genomes of leafy and leafless Platanthera orchids illuminate the evolution of mycoheterotrophy.</title>
        <authorList>
            <person name="Li M.H."/>
            <person name="Liu K.W."/>
            <person name="Li Z."/>
            <person name="Lu H.C."/>
            <person name="Ye Q.L."/>
            <person name="Zhang D."/>
            <person name="Wang J.Y."/>
            <person name="Li Y.F."/>
            <person name="Zhong Z.M."/>
            <person name="Liu X."/>
            <person name="Yu X."/>
            <person name="Liu D.K."/>
            <person name="Tu X.D."/>
            <person name="Liu B."/>
            <person name="Hao Y."/>
            <person name="Liao X.Y."/>
            <person name="Jiang Y.T."/>
            <person name="Sun W.H."/>
            <person name="Chen J."/>
            <person name="Chen Y.Q."/>
            <person name="Ai Y."/>
            <person name="Zhai J.W."/>
            <person name="Wu S.S."/>
            <person name="Zhou Z."/>
            <person name="Hsiao Y.Y."/>
            <person name="Wu W.L."/>
            <person name="Chen Y.Y."/>
            <person name="Lin Y.F."/>
            <person name="Hsu J.L."/>
            <person name="Li C.Y."/>
            <person name="Wang Z.W."/>
            <person name="Zhao X."/>
            <person name="Zhong W.Y."/>
            <person name="Ma X.K."/>
            <person name="Ma L."/>
            <person name="Huang J."/>
            <person name="Chen G.Z."/>
            <person name="Huang M.Z."/>
            <person name="Huang L."/>
            <person name="Peng D.H."/>
            <person name="Luo Y.B."/>
            <person name="Zou S.Q."/>
            <person name="Chen S.P."/>
            <person name="Lan S."/>
            <person name="Tsai W.C."/>
            <person name="Van de Peer Y."/>
            <person name="Liu Z.J."/>
        </authorList>
    </citation>
    <scope>NUCLEOTIDE SEQUENCE [LARGE SCALE GENOMIC DNA]</scope>
    <source>
        <strain evidence="3">Lor288</strain>
    </source>
</reference>
<proteinExistence type="predicted"/>
<gene>
    <name evidence="3" type="ORF">KSP40_PGU017250</name>
</gene>
<dbReference type="PANTHER" id="PTHR46023:SF6">
    <property type="entry name" value="LIPASE CLASS 3 FAMILY PROTEIN"/>
    <property type="match status" value="1"/>
</dbReference>
<dbReference type="Pfam" id="PF03893">
    <property type="entry name" value="Lipase3_N"/>
    <property type="match status" value="1"/>
</dbReference>
<comment type="caution">
    <text evidence="3">The sequence shown here is derived from an EMBL/GenBank/DDBJ whole genome shotgun (WGS) entry which is preliminary data.</text>
</comment>
<feature type="chain" id="PRO_5045516047" description="Mono-/di-acylglycerol lipase N-terminal domain-containing protein" evidence="1">
    <location>
        <begin position="22"/>
        <end position="129"/>
    </location>
</feature>
<dbReference type="EMBL" id="JBBWWR010000010">
    <property type="protein sequence ID" value="KAK8960565.1"/>
    <property type="molecule type" value="Genomic_DNA"/>
</dbReference>
<organism evidence="3 4">
    <name type="scientific">Platanthera guangdongensis</name>
    <dbReference type="NCBI Taxonomy" id="2320717"/>
    <lineage>
        <taxon>Eukaryota</taxon>
        <taxon>Viridiplantae</taxon>
        <taxon>Streptophyta</taxon>
        <taxon>Embryophyta</taxon>
        <taxon>Tracheophyta</taxon>
        <taxon>Spermatophyta</taxon>
        <taxon>Magnoliopsida</taxon>
        <taxon>Liliopsida</taxon>
        <taxon>Asparagales</taxon>
        <taxon>Orchidaceae</taxon>
        <taxon>Orchidoideae</taxon>
        <taxon>Orchideae</taxon>
        <taxon>Orchidinae</taxon>
        <taxon>Platanthera</taxon>
    </lineage>
</organism>
<dbReference type="PANTHER" id="PTHR46023">
    <property type="entry name" value="LIPASE CLASS 3 PROTEIN-LIKE"/>
    <property type="match status" value="1"/>
</dbReference>
<keyword evidence="4" id="KW-1185">Reference proteome</keyword>
<accession>A0ABR2M8T6</accession>
<evidence type="ECO:0000313" key="3">
    <source>
        <dbReference type="EMBL" id="KAK8960565.1"/>
    </source>
</evidence>
<feature type="domain" description="Mono-/di-acylglycerol lipase N-terminal" evidence="2">
    <location>
        <begin position="58"/>
        <end position="117"/>
    </location>
</feature>
<dbReference type="InterPro" id="IPR005592">
    <property type="entry name" value="Mono/diacylglycerol_lipase_N"/>
</dbReference>
<name>A0ABR2M8T6_9ASPA</name>
<keyword evidence="1" id="KW-0732">Signal</keyword>
<feature type="signal peptide" evidence="1">
    <location>
        <begin position="1"/>
        <end position="21"/>
    </location>
</feature>
<evidence type="ECO:0000259" key="2">
    <source>
        <dbReference type="Pfam" id="PF03893"/>
    </source>
</evidence>
<evidence type="ECO:0000256" key="1">
    <source>
        <dbReference type="SAM" id="SignalP"/>
    </source>
</evidence>
<protein>
    <recommendedName>
        <fullName evidence="2">Mono-/di-acylglycerol lipase N-terminal domain-containing protein</fullName>
    </recommendedName>
</protein>
<sequence>MMAAVTTVAAGMAVLLCIVLSRPCTEKHGEEDGDEKGIAGGRITIEQRKGAAEMERRLSWCPAEAPSTWQEAMAMVAQTICFTYSETLRKWPIGDLAFGIKLHMRRQVCRSWPKVVEVEVDGGRIDVDG</sequence>
<evidence type="ECO:0000313" key="4">
    <source>
        <dbReference type="Proteomes" id="UP001412067"/>
    </source>
</evidence>
<dbReference type="Proteomes" id="UP001412067">
    <property type="component" value="Unassembled WGS sequence"/>
</dbReference>